<evidence type="ECO:0000256" key="12">
    <source>
        <dbReference type="PIRNR" id="PIRNR000013"/>
    </source>
</evidence>
<evidence type="ECO:0000256" key="16">
    <source>
        <dbReference type="SAM" id="Phobius"/>
    </source>
</evidence>
<evidence type="ECO:0000313" key="19">
    <source>
        <dbReference type="Proteomes" id="UP000254771"/>
    </source>
</evidence>
<dbReference type="InterPro" id="IPR051174">
    <property type="entry name" value="Cytochrome_c-type_ET"/>
</dbReference>
<feature type="binding site" description="covalent" evidence="13">
    <location>
        <position position="138"/>
    </location>
    <ligand>
        <name>heme</name>
        <dbReference type="ChEBI" id="CHEBI:30413"/>
        <label>3</label>
    </ligand>
</feature>
<dbReference type="FunFam" id="1.10.3820.10:FF:000001">
    <property type="entry name" value="Cytochrome c-type protein"/>
    <property type="match status" value="1"/>
</dbReference>
<evidence type="ECO:0000256" key="4">
    <source>
        <dbReference type="ARBA" id="ARBA00022475"/>
    </source>
</evidence>
<feature type="binding site" description="axial binding residue" evidence="14">
    <location>
        <position position="176"/>
    </location>
    <ligand>
        <name>heme</name>
        <dbReference type="ChEBI" id="CHEBI:30413"/>
        <label>2</label>
    </ligand>
    <ligandPart>
        <name>Fe</name>
        <dbReference type="ChEBI" id="CHEBI:18248"/>
    </ligandPart>
</feature>
<accession>A0A370DAT2</accession>
<dbReference type="Proteomes" id="UP000254771">
    <property type="component" value="Unassembled WGS sequence"/>
</dbReference>
<keyword evidence="10 12" id="KW-0408">Iron</keyword>
<feature type="compositionally biased region" description="Basic and acidic residues" evidence="15">
    <location>
        <begin position="168"/>
        <end position="177"/>
    </location>
</feature>
<comment type="PTM">
    <text evidence="12">Binds 4 heme groups per subunit.</text>
</comment>
<feature type="binding site" description="axial binding residue" evidence="14">
    <location>
        <position position="79"/>
    </location>
    <ligand>
        <name>heme</name>
        <dbReference type="ChEBI" id="CHEBI:30413"/>
        <label>2</label>
    </ligand>
    <ligandPart>
        <name>Fe</name>
        <dbReference type="ChEBI" id="CHEBI:18248"/>
    </ligandPart>
</feature>
<feature type="binding site" description="covalent" evidence="13">
    <location>
        <position position="75"/>
    </location>
    <ligand>
        <name>heme</name>
        <dbReference type="ChEBI" id="CHEBI:30413"/>
        <label>2</label>
    </ligand>
</feature>
<sequence>MFRNSASGNAAGKVSIVFVGIIFLAGVVFTGLFNVGLGFTNEMGFCTSCHSMKVNLEEYKETTHYKNASGVRATCADCHVPKPFVPKMVAKVMAYKDVLHEILGTLDTKEKYESHRWEMANRVWDKMRSTNSRECRSCHDFSQMDLSEQDRSARKRHARAEDEGKTCIDCHKGIAHEEPDEPDETTEEDNDKA</sequence>
<feature type="binding site" description="covalent" evidence="13">
    <location>
        <position position="78"/>
    </location>
    <ligand>
        <name>heme</name>
        <dbReference type="ChEBI" id="CHEBI:30413"/>
        <label>2</label>
    </ligand>
</feature>
<feature type="binding site" description="axial binding residue" evidence="14">
    <location>
        <position position="171"/>
    </location>
    <ligand>
        <name>heme</name>
        <dbReference type="ChEBI" id="CHEBI:30413"/>
        <label>4</label>
    </ligand>
    <ligandPart>
        <name>Fe</name>
        <dbReference type="ChEBI" id="CHEBI:18248"/>
    </ligandPart>
</feature>
<feature type="binding site" description="covalent" evidence="13">
    <location>
        <position position="135"/>
    </location>
    <ligand>
        <name>heme</name>
        <dbReference type="ChEBI" id="CHEBI:30413"/>
        <label>3</label>
    </ligand>
</feature>
<feature type="binding site" description="covalent" evidence="13">
    <location>
        <position position="167"/>
    </location>
    <ligand>
        <name>heme</name>
        <dbReference type="ChEBI" id="CHEBI:30413"/>
        <label>4</label>
    </ligand>
</feature>
<keyword evidence="7 12" id="KW-0479">Metal-binding</keyword>
<feature type="binding site" description="axial binding residue" evidence="14">
    <location>
        <position position="97"/>
    </location>
    <ligand>
        <name>heme</name>
        <dbReference type="ChEBI" id="CHEBI:30413"/>
        <label>1</label>
    </ligand>
    <ligandPart>
        <name>Fe</name>
        <dbReference type="ChEBI" id="CHEBI:18248"/>
    </ligandPart>
</feature>
<comment type="subcellular location">
    <subcellularLocation>
        <location evidence="1">Cell membrane</location>
        <topology evidence="1">Single-pass membrane protein</topology>
    </subcellularLocation>
</comment>
<evidence type="ECO:0000256" key="14">
    <source>
        <dbReference type="PIRSR" id="PIRSR000013-2"/>
    </source>
</evidence>
<protein>
    <recommendedName>
        <fullName evidence="12">Cytochrome c-type protein</fullName>
    </recommendedName>
</protein>
<evidence type="ECO:0000256" key="13">
    <source>
        <dbReference type="PIRSR" id="PIRSR000013-1"/>
    </source>
</evidence>
<comment type="caution">
    <text evidence="18">The sequence shown here is derived from an EMBL/GenBank/DDBJ whole genome shotgun (WGS) entry which is preliminary data.</text>
</comment>
<evidence type="ECO:0000256" key="9">
    <source>
        <dbReference type="ARBA" id="ARBA00022989"/>
    </source>
</evidence>
<dbReference type="GO" id="GO:0046872">
    <property type="term" value="F:metal ion binding"/>
    <property type="evidence" value="ECO:0007669"/>
    <property type="project" value="UniProtKB-KW"/>
</dbReference>
<organism evidence="18 19">
    <name type="scientific">endosymbiont of Escarpia spicata</name>
    <dbReference type="NCBI Taxonomy" id="2200908"/>
    <lineage>
        <taxon>Bacteria</taxon>
        <taxon>Pseudomonadati</taxon>
        <taxon>Pseudomonadota</taxon>
        <taxon>Gammaproteobacteria</taxon>
        <taxon>sulfur-oxidizing symbionts</taxon>
    </lineage>
</organism>
<dbReference type="PANTHER" id="PTHR30333:SF3">
    <property type="entry name" value="CYTOCHROME C-TYPE PROTEIN TORY"/>
    <property type="match status" value="1"/>
</dbReference>
<keyword evidence="4" id="KW-1003">Cell membrane</keyword>
<dbReference type="GO" id="GO:0019333">
    <property type="term" value="P:denitrification pathway"/>
    <property type="evidence" value="ECO:0007669"/>
    <property type="project" value="InterPro"/>
</dbReference>
<dbReference type="AlphaFoldDB" id="A0A370DAT2"/>
<feature type="region of interest" description="Disordered" evidence="15">
    <location>
        <begin position="168"/>
        <end position="193"/>
    </location>
</feature>
<dbReference type="Gene3D" id="1.10.3820.10">
    <property type="entry name" value="Di-heme elbow motif domain"/>
    <property type="match status" value="1"/>
</dbReference>
<feature type="binding site" description="covalent" evidence="13">
    <location>
        <position position="170"/>
    </location>
    <ligand>
        <name>heme</name>
        <dbReference type="ChEBI" id="CHEBI:30413"/>
        <label>4</label>
    </ligand>
</feature>
<dbReference type="InterPro" id="IPR024717">
    <property type="entry name" value="NapC/NirT/NrfH"/>
</dbReference>
<evidence type="ECO:0000256" key="3">
    <source>
        <dbReference type="ARBA" id="ARBA00022448"/>
    </source>
</evidence>
<feature type="binding site" evidence="13">
    <location>
        <position position="97"/>
    </location>
    <ligand>
        <name>a menaquinol</name>
        <dbReference type="ChEBI" id="CHEBI:18151"/>
    </ligand>
</feature>
<proteinExistence type="inferred from homology"/>
<dbReference type="PANTHER" id="PTHR30333">
    <property type="entry name" value="CYTOCHROME C-TYPE PROTEIN"/>
    <property type="match status" value="1"/>
</dbReference>
<dbReference type="InterPro" id="IPR005126">
    <property type="entry name" value="NapC/NirT_cyt_c_N"/>
</dbReference>
<keyword evidence="6 16" id="KW-0812">Transmembrane</keyword>
<comment type="cofactor">
    <cofactor evidence="13">
        <name>heme</name>
        <dbReference type="ChEBI" id="CHEBI:30413"/>
    </cofactor>
    <text evidence="13">Binds 4 heme groups per subunit.</text>
</comment>
<evidence type="ECO:0000256" key="5">
    <source>
        <dbReference type="ARBA" id="ARBA00022617"/>
    </source>
</evidence>
<dbReference type="GO" id="GO:0009061">
    <property type="term" value="P:anaerobic respiration"/>
    <property type="evidence" value="ECO:0007669"/>
    <property type="project" value="TreeGrafter"/>
</dbReference>
<dbReference type="GO" id="GO:0005886">
    <property type="term" value="C:plasma membrane"/>
    <property type="evidence" value="ECO:0007669"/>
    <property type="project" value="UniProtKB-SubCell"/>
</dbReference>
<name>A0A370DAT2_9GAMM</name>
<dbReference type="Pfam" id="PF03264">
    <property type="entry name" value="Cytochrom_NNT"/>
    <property type="match status" value="1"/>
</dbReference>
<evidence type="ECO:0000256" key="6">
    <source>
        <dbReference type="ARBA" id="ARBA00022692"/>
    </source>
</evidence>
<reference evidence="18 19" key="1">
    <citation type="journal article" date="2018" name="ISME J.">
        <title>Endosymbiont genomes yield clues of tubeworm success.</title>
        <authorList>
            <person name="Li Y."/>
            <person name="Liles M.R."/>
            <person name="Halanych K.M."/>
        </authorList>
    </citation>
    <scope>NUCLEOTIDE SEQUENCE [LARGE SCALE GENOMIC DNA]</scope>
    <source>
        <strain evidence="18">A1462</strain>
    </source>
</reference>
<dbReference type="GO" id="GO:0020037">
    <property type="term" value="F:heme binding"/>
    <property type="evidence" value="ECO:0007669"/>
    <property type="project" value="InterPro"/>
</dbReference>
<dbReference type="SUPFAM" id="SSF48695">
    <property type="entry name" value="Multiheme cytochromes"/>
    <property type="match status" value="1"/>
</dbReference>
<keyword evidence="5 12" id="KW-0349">Heme</keyword>
<keyword evidence="9 16" id="KW-1133">Transmembrane helix</keyword>
<evidence type="ECO:0000256" key="15">
    <source>
        <dbReference type="SAM" id="MobiDB-lite"/>
    </source>
</evidence>
<keyword evidence="19" id="KW-1185">Reference proteome</keyword>
<evidence type="ECO:0000256" key="7">
    <source>
        <dbReference type="ARBA" id="ARBA00022723"/>
    </source>
</evidence>
<dbReference type="PIRSF" id="PIRSF000013">
    <property type="entry name" value="4_hem_cytochrm_NapC"/>
    <property type="match status" value="1"/>
</dbReference>
<evidence type="ECO:0000256" key="11">
    <source>
        <dbReference type="ARBA" id="ARBA00023136"/>
    </source>
</evidence>
<feature type="binding site" description="covalent" evidence="13">
    <location>
        <position position="46"/>
    </location>
    <ligand>
        <name>heme</name>
        <dbReference type="ChEBI" id="CHEBI:30413"/>
        <label>1</label>
    </ligand>
</feature>
<keyword evidence="3 12" id="KW-0813">Transport</keyword>
<feature type="transmembrane region" description="Helical" evidence="16">
    <location>
        <begin position="12"/>
        <end position="39"/>
    </location>
</feature>
<feature type="compositionally biased region" description="Acidic residues" evidence="15">
    <location>
        <begin position="178"/>
        <end position="193"/>
    </location>
</feature>
<gene>
    <name evidence="18" type="ORF">DIZ78_16370</name>
</gene>
<dbReference type="InterPro" id="IPR038266">
    <property type="entry name" value="NapC/NirT_cytc_sf"/>
</dbReference>
<comment type="similarity">
    <text evidence="2">Belongs to the NapC/NirT/NrfH family.</text>
</comment>
<feature type="binding site" description="axial binding residue" evidence="14">
    <location>
        <position position="52"/>
    </location>
    <ligand>
        <name>heme</name>
        <dbReference type="ChEBI" id="CHEBI:30413"/>
        <label>1</label>
    </ligand>
    <ligandPart>
        <name>Fe</name>
        <dbReference type="ChEBI" id="CHEBI:18248"/>
    </ligandPart>
</feature>
<feature type="binding site" description="axial binding residue" evidence="14">
    <location>
        <position position="139"/>
    </location>
    <ligand>
        <name>heme</name>
        <dbReference type="ChEBI" id="CHEBI:30413"/>
        <label>3</label>
    </ligand>
    <ligandPart>
        <name>Fe</name>
        <dbReference type="ChEBI" id="CHEBI:18248"/>
    </ligandPart>
</feature>
<dbReference type="InterPro" id="IPR036280">
    <property type="entry name" value="Multihaem_cyt_sf"/>
</dbReference>
<feature type="domain" description="NapC/NirT cytochrome c N-terminal" evidence="17">
    <location>
        <begin position="15"/>
        <end position="180"/>
    </location>
</feature>
<dbReference type="GO" id="GO:0009055">
    <property type="term" value="F:electron transfer activity"/>
    <property type="evidence" value="ECO:0007669"/>
    <property type="project" value="TreeGrafter"/>
</dbReference>
<evidence type="ECO:0000256" key="8">
    <source>
        <dbReference type="ARBA" id="ARBA00022982"/>
    </source>
</evidence>
<evidence type="ECO:0000313" key="18">
    <source>
        <dbReference type="EMBL" id="RDH82008.1"/>
    </source>
</evidence>
<keyword evidence="8 12" id="KW-0249">Electron transport</keyword>
<evidence type="ECO:0000259" key="17">
    <source>
        <dbReference type="Pfam" id="PF03264"/>
    </source>
</evidence>
<feature type="binding site" description="covalent" evidence="13">
    <location>
        <position position="49"/>
    </location>
    <ligand>
        <name>heme</name>
        <dbReference type="ChEBI" id="CHEBI:30413"/>
        <label>1</label>
    </ligand>
</feature>
<evidence type="ECO:0000256" key="10">
    <source>
        <dbReference type="ARBA" id="ARBA00023004"/>
    </source>
</evidence>
<keyword evidence="11 16" id="KW-0472">Membrane</keyword>
<dbReference type="EMBL" id="QFXE01000021">
    <property type="protein sequence ID" value="RDH82008.1"/>
    <property type="molecule type" value="Genomic_DNA"/>
</dbReference>
<evidence type="ECO:0000256" key="1">
    <source>
        <dbReference type="ARBA" id="ARBA00004162"/>
    </source>
</evidence>
<evidence type="ECO:0000256" key="2">
    <source>
        <dbReference type="ARBA" id="ARBA00007395"/>
    </source>
</evidence>